<keyword evidence="2 7" id="KW-0808">Transferase</keyword>
<dbReference type="SUPFAM" id="SSF53756">
    <property type="entry name" value="UDP-Glycosyltransferase/glycogen phosphorylase"/>
    <property type="match status" value="1"/>
</dbReference>
<evidence type="ECO:0000256" key="2">
    <source>
        <dbReference type="ARBA" id="ARBA00022679"/>
    </source>
</evidence>
<gene>
    <name evidence="7" type="primary">gt9A</name>
    <name evidence="7" type="ordered locus">CJA_0502</name>
</gene>
<dbReference type="STRING" id="498211.CJA_0502"/>
<dbReference type="NCBIfam" id="TIGR02195">
    <property type="entry name" value="heptsyl_trn_II"/>
    <property type="match status" value="1"/>
</dbReference>
<evidence type="ECO:0000256" key="6">
    <source>
        <dbReference type="SAM" id="Phobius"/>
    </source>
</evidence>
<keyword evidence="6" id="KW-0472">Membrane</keyword>
<comment type="catalytic activity">
    <reaction evidence="5">
        <text>an L-alpha-D-Hep-(1-&gt;5)-[alpha-Kdo-(2-&gt;4)]-alpha-Kdo-(2-&gt;6)-lipid A + ADP-L-glycero-beta-D-manno-heptose = an L-alpha-D-Hep-(1-&gt;3)-L-alpha-D-Hep-(1-&gt;5)-[alpha-Kdo-(2-&gt;4)]-alpha-Kdo-(2-&gt;6)-lipid A + ADP + H(+)</text>
        <dbReference type="Rhea" id="RHEA:74071"/>
        <dbReference type="ChEBI" id="CHEBI:15378"/>
        <dbReference type="ChEBI" id="CHEBI:61506"/>
        <dbReference type="ChEBI" id="CHEBI:193068"/>
        <dbReference type="ChEBI" id="CHEBI:193069"/>
        <dbReference type="ChEBI" id="CHEBI:456216"/>
        <dbReference type="EC" id="2.4.99.24"/>
    </reaction>
</comment>
<dbReference type="InterPro" id="IPR002201">
    <property type="entry name" value="Glyco_trans_9"/>
</dbReference>
<dbReference type="EMBL" id="CP000934">
    <property type="protein sequence ID" value="ACE84435.1"/>
    <property type="molecule type" value="Genomic_DNA"/>
</dbReference>
<dbReference type="EC" id="2.4.99.24" evidence="4"/>
<dbReference type="InterPro" id="IPR011910">
    <property type="entry name" value="RfaF"/>
</dbReference>
<sequence length="355" mass="39541">MDFPASLKAIRTILIVGPAWIGDMMMAQSLFILLKRRNPQVKLHLLASAWTRPLVAAMPEIDEVIDMPFGHGQLDVMARYRLGKSLADRGYDQAILLPNSFKSALVPFFAGIPLRTGWRGEMRYGLLNDWRPLDKKRYPLMVQRYLALAYARDAALPADFPYPQLQLDPSRRQPLLTKFALHLNRPLLILCPGAEYGSAKRWPEAYYATVAAQRIRAGWQVWLLGSAKDQPVAETIRDQLPPTLQVHMNNLAGRTNLGEAIALMACADAVLSNDSGLMHIAAALNRPLVVVFGSTSPEHTPPLSQRVRVVTNTLECSPCFERECPLGHHKCLRELKPAQVQAELDELLASPATVS</sequence>
<keyword evidence="6" id="KW-0812">Transmembrane</keyword>
<evidence type="ECO:0000256" key="5">
    <source>
        <dbReference type="ARBA" id="ARBA00047503"/>
    </source>
</evidence>
<dbReference type="PANTHER" id="PTHR30160:SF7">
    <property type="entry name" value="ADP-HEPTOSE--LPS HEPTOSYLTRANSFERASE 2"/>
    <property type="match status" value="1"/>
</dbReference>
<dbReference type="GO" id="GO:0009244">
    <property type="term" value="P:lipopolysaccharide core region biosynthetic process"/>
    <property type="evidence" value="ECO:0007669"/>
    <property type="project" value="TreeGrafter"/>
</dbReference>
<feature type="transmembrane region" description="Helical" evidence="6">
    <location>
        <begin position="12"/>
        <end position="34"/>
    </location>
</feature>
<accession>B3PIZ1</accession>
<comment type="similarity">
    <text evidence="3">Belongs to the glycosyltransferase 9 family.</text>
</comment>
<dbReference type="GO" id="GO:0005829">
    <property type="term" value="C:cytosol"/>
    <property type="evidence" value="ECO:0007669"/>
    <property type="project" value="TreeGrafter"/>
</dbReference>
<dbReference type="Pfam" id="PF01075">
    <property type="entry name" value="Glyco_transf_9"/>
    <property type="match status" value="1"/>
</dbReference>
<keyword evidence="1" id="KW-0328">Glycosyltransferase</keyword>
<dbReference type="PANTHER" id="PTHR30160">
    <property type="entry name" value="TETRAACYLDISACCHARIDE 4'-KINASE-RELATED"/>
    <property type="match status" value="1"/>
</dbReference>
<evidence type="ECO:0000256" key="4">
    <source>
        <dbReference type="ARBA" id="ARBA00044042"/>
    </source>
</evidence>
<dbReference type="Gene3D" id="3.40.50.2000">
    <property type="entry name" value="Glycogen Phosphorylase B"/>
    <property type="match status" value="2"/>
</dbReference>
<dbReference type="HOGENOM" id="CLU_038371_7_0_6"/>
<name>B3PIZ1_CELJU</name>
<dbReference type="CAZy" id="GT9">
    <property type="family name" value="Glycosyltransferase Family 9"/>
</dbReference>
<keyword evidence="8" id="KW-1185">Reference proteome</keyword>
<dbReference type="Proteomes" id="UP000001036">
    <property type="component" value="Chromosome"/>
</dbReference>
<organism evidence="7 8">
    <name type="scientific">Cellvibrio japonicus (strain Ueda107)</name>
    <name type="common">Pseudomonas fluorescens subsp. cellulosa</name>
    <dbReference type="NCBI Taxonomy" id="498211"/>
    <lineage>
        <taxon>Bacteria</taxon>
        <taxon>Pseudomonadati</taxon>
        <taxon>Pseudomonadota</taxon>
        <taxon>Gammaproteobacteria</taxon>
        <taxon>Cellvibrionales</taxon>
        <taxon>Cellvibrionaceae</taxon>
        <taxon>Cellvibrio</taxon>
    </lineage>
</organism>
<evidence type="ECO:0000313" key="8">
    <source>
        <dbReference type="Proteomes" id="UP000001036"/>
    </source>
</evidence>
<dbReference type="OrthoDB" id="9797795at2"/>
<evidence type="ECO:0000256" key="1">
    <source>
        <dbReference type="ARBA" id="ARBA00022676"/>
    </source>
</evidence>
<evidence type="ECO:0000313" key="7">
    <source>
        <dbReference type="EMBL" id="ACE84435.1"/>
    </source>
</evidence>
<reference evidence="7 8" key="1">
    <citation type="journal article" date="2008" name="J. Bacteriol.">
        <title>Insights into plant cell wall degradation from the genome sequence of the soil bacterium Cellvibrio japonicus.</title>
        <authorList>
            <person name="Deboy R.T."/>
            <person name="Mongodin E.F."/>
            <person name="Fouts D.E."/>
            <person name="Tailford L.E."/>
            <person name="Khouri H."/>
            <person name="Emerson J.B."/>
            <person name="Mohamoud Y."/>
            <person name="Watkins K."/>
            <person name="Henrissat B."/>
            <person name="Gilbert H.J."/>
            <person name="Nelson K.E."/>
        </authorList>
    </citation>
    <scope>NUCLEOTIDE SEQUENCE [LARGE SCALE GENOMIC DNA]</scope>
    <source>
        <strain evidence="7 8">Ueda107</strain>
    </source>
</reference>
<evidence type="ECO:0000256" key="3">
    <source>
        <dbReference type="ARBA" id="ARBA00043995"/>
    </source>
</evidence>
<dbReference type="KEGG" id="cja:CJA_0502"/>
<dbReference type="InterPro" id="IPR051199">
    <property type="entry name" value="LPS_LOS_Heptosyltrfase"/>
</dbReference>
<dbReference type="AlphaFoldDB" id="B3PIZ1"/>
<dbReference type="FunFam" id="3.40.50.2000:FF:000023">
    <property type="entry name" value="ADP-heptose--LPS heptosyltransferase II"/>
    <property type="match status" value="1"/>
</dbReference>
<dbReference type="CDD" id="cd03789">
    <property type="entry name" value="GT9_LPS_heptosyltransferase"/>
    <property type="match status" value="1"/>
</dbReference>
<proteinExistence type="inferred from homology"/>
<keyword evidence="6" id="KW-1133">Transmembrane helix</keyword>
<dbReference type="GO" id="GO:0008713">
    <property type="term" value="F:ADP-heptose-lipopolysaccharide heptosyltransferase activity"/>
    <property type="evidence" value="ECO:0007669"/>
    <property type="project" value="UniProtKB-EC"/>
</dbReference>
<protein>
    <recommendedName>
        <fullName evidence="4">lipopolysaccharide heptosyltransferase II</fullName>
        <ecNumber evidence="4">2.4.99.24</ecNumber>
    </recommendedName>
</protein>
<dbReference type="eggNOG" id="COG0859">
    <property type="taxonomic scope" value="Bacteria"/>
</dbReference>